<comment type="caution">
    <text evidence="1">The sequence shown here is derived from an EMBL/GenBank/DDBJ whole genome shotgun (WGS) entry which is preliminary data.</text>
</comment>
<reference evidence="1" key="1">
    <citation type="journal article" date="2015" name="Nature">
        <title>Complex archaea that bridge the gap between prokaryotes and eukaryotes.</title>
        <authorList>
            <person name="Spang A."/>
            <person name="Saw J.H."/>
            <person name="Jorgensen S.L."/>
            <person name="Zaremba-Niedzwiedzka K."/>
            <person name="Martijn J."/>
            <person name="Lind A.E."/>
            <person name="van Eijk R."/>
            <person name="Schleper C."/>
            <person name="Guy L."/>
            <person name="Ettema T.J."/>
        </authorList>
    </citation>
    <scope>NUCLEOTIDE SEQUENCE</scope>
</reference>
<dbReference type="EMBL" id="LAZR01045852">
    <property type="protein sequence ID" value="KKK97883.1"/>
    <property type="molecule type" value="Genomic_DNA"/>
</dbReference>
<dbReference type="InterPro" id="IPR043502">
    <property type="entry name" value="DNA/RNA_pol_sf"/>
</dbReference>
<gene>
    <name evidence="1" type="ORF">LCGC14_2648270</name>
</gene>
<evidence type="ECO:0008006" key="2">
    <source>
        <dbReference type="Google" id="ProtNLM"/>
    </source>
</evidence>
<protein>
    <recommendedName>
        <fullName evidence="2">DNA-directed DNA polymerase family A palm domain-containing protein</fullName>
    </recommendedName>
</protein>
<sequence>GYGMGATKFHAFCLASPDLRPLFDSGQYDFEFVKWLIDTYRTTYSKIPAYWSSVEKAFRRVIRFPHIKVQVGKVQTGAVYFRNDHGTVEIELPSSRVLYYRHCKIKRDIENWKNGSIKWYHGVLWGGSITENIVQAISRDLLGYWILECEDIGLPVVLHVHDDIKTLLPINQAEEMLEKQMEIMRSLPDWAEGLPVDVEGGLSDTL</sequence>
<dbReference type="SUPFAM" id="SSF56672">
    <property type="entry name" value="DNA/RNA polymerases"/>
    <property type="match status" value="1"/>
</dbReference>
<name>A0A0F8ZVK9_9ZZZZ</name>
<organism evidence="1">
    <name type="scientific">marine sediment metagenome</name>
    <dbReference type="NCBI Taxonomy" id="412755"/>
    <lineage>
        <taxon>unclassified sequences</taxon>
        <taxon>metagenomes</taxon>
        <taxon>ecological metagenomes</taxon>
    </lineage>
</organism>
<feature type="non-terminal residue" evidence="1">
    <location>
        <position position="1"/>
    </location>
</feature>
<proteinExistence type="predicted"/>
<dbReference type="AlphaFoldDB" id="A0A0F8ZVK9"/>
<accession>A0A0F8ZVK9</accession>
<evidence type="ECO:0000313" key="1">
    <source>
        <dbReference type="EMBL" id="KKK97883.1"/>
    </source>
</evidence>